<dbReference type="EMBL" id="CADCVI010000004">
    <property type="protein sequence ID" value="CAA9455234.1"/>
    <property type="molecule type" value="Genomic_DNA"/>
</dbReference>
<accession>A0A6J4QU28</accession>
<organism evidence="2">
    <name type="scientific">uncultured Rubrobacteraceae bacterium</name>
    <dbReference type="NCBI Taxonomy" id="349277"/>
    <lineage>
        <taxon>Bacteria</taxon>
        <taxon>Bacillati</taxon>
        <taxon>Actinomycetota</taxon>
        <taxon>Rubrobacteria</taxon>
        <taxon>Rubrobacterales</taxon>
        <taxon>Rubrobacteraceae</taxon>
        <taxon>environmental samples</taxon>
    </lineage>
</organism>
<feature type="region of interest" description="Disordered" evidence="1">
    <location>
        <begin position="1"/>
        <end position="27"/>
    </location>
</feature>
<dbReference type="AlphaFoldDB" id="A0A6J4QU28"/>
<proteinExistence type="predicted"/>
<sequence>MAINMVSTLDGKASVGGRASPIGSGTD</sequence>
<reference evidence="2" key="1">
    <citation type="submission" date="2020-02" db="EMBL/GenBank/DDBJ databases">
        <authorList>
            <person name="Meier V. D."/>
        </authorList>
    </citation>
    <scope>NUCLEOTIDE SEQUENCE</scope>
    <source>
        <strain evidence="2">AVDCRST_MAG25</strain>
    </source>
</reference>
<protein>
    <submittedName>
        <fullName evidence="2">Uncharacterized protein</fullName>
    </submittedName>
</protein>
<evidence type="ECO:0000313" key="2">
    <source>
        <dbReference type="EMBL" id="CAA9455234.1"/>
    </source>
</evidence>
<gene>
    <name evidence="2" type="ORF">AVDCRST_MAG25-32</name>
</gene>
<feature type="non-terminal residue" evidence="2">
    <location>
        <position position="27"/>
    </location>
</feature>
<evidence type="ECO:0000256" key="1">
    <source>
        <dbReference type="SAM" id="MobiDB-lite"/>
    </source>
</evidence>
<name>A0A6J4QU28_9ACTN</name>